<evidence type="ECO:0000256" key="2">
    <source>
        <dbReference type="ARBA" id="ARBA00022946"/>
    </source>
</evidence>
<evidence type="ECO:0000256" key="1">
    <source>
        <dbReference type="ARBA" id="ARBA00008231"/>
    </source>
</evidence>
<comment type="caution">
    <text evidence="4">The sequence shown here is derived from an EMBL/GenBank/DDBJ whole genome shotgun (WGS) entry which is preliminary data.</text>
</comment>
<proteinExistence type="inferred from homology"/>
<dbReference type="SUPFAM" id="SSF160909">
    <property type="entry name" value="ATP12-like"/>
    <property type="match status" value="1"/>
</dbReference>
<organism evidence="4 5">
    <name type="scientific">Sandarakinorhabdus fusca</name>
    <dbReference type="NCBI Taxonomy" id="1439888"/>
    <lineage>
        <taxon>Bacteria</taxon>
        <taxon>Pseudomonadati</taxon>
        <taxon>Pseudomonadota</taxon>
        <taxon>Alphaproteobacteria</taxon>
        <taxon>Sphingomonadales</taxon>
        <taxon>Sphingosinicellaceae</taxon>
        <taxon>Sandarakinorhabdus</taxon>
    </lineage>
</organism>
<name>A0A7C9GWY3_9SPHN</name>
<gene>
    <name evidence="4" type="ORF">F3168_14985</name>
</gene>
<accession>A0A7C9GWY3</accession>
<dbReference type="PANTHER" id="PTHR21013:SF10">
    <property type="entry name" value="ATP SYNTHASE MITOCHONDRIAL F1 COMPLEX ASSEMBLY FACTOR 2"/>
    <property type="match status" value="1"/>
</dbReference>
<keyword evidence="2" id="KW-0809">Transit peptide</keyword>
<evidence type="ECO:0000256" key="3">
    <source>
        <dbReference type="ARBA" id="ARBA00023186"/>
    </source>
</evidence>
<dbReference type="PANTHER" id="PTHR21013">
    <property type="entry name" value="ATP SYNTHASE MITOCHONDRIAL F1 COMPLEX ASSEMBLY FACTOR 2/ATP12 PROTEIN, MITOCHONDRIAL PRECURSOR"/>
    <property type="match status" value="1"/>
</dbReference>
<keyword evidence="5" id="KW-1185">Reference proteome</keyword>
<keyword evidence="3" id="KW-0143">Chaperone</keyword>
<dbReference type="AlphaFoldDB" id="A0A7C9GWY3"/>
<evidence type="ECO:0000313" key="4">
    <source>
        <dbReference type="EMBL" id="MQT18558.1"/>
    </source>
</evidence>
<evidence type="ECO:0000313" key="5">
    <source>
        <dbReference type="Proteomes" id="UP000481327"/>
    </source>
</evidence>
<dbReference type="Pfam" id="PF07542">
    <property type="entry name" value="ATP12"/>
    <property type="match status" value="1"/>
</dbReference>
<comment type="similarity">
    <text evidence="1">Belongs to the ATP12 family.</text>
</comment>
<sequence>MKRFYTAAAVTGDGPFGVALDGKPLRTPARAALAVPGRALAAAIAVEWNAQVTEIQPRTMPLTGLANAAIDRVAPDVEGFADGLARFAENELLTYRAAHPAPLVAAQAAAWDPWLDWARRRYDVDFALIEGVIHRPQPPATLLRVQAAFRALDAFRLAALNPVVTISGSAIIGLAVAEGAMDAATAWAVGHLDELWQAEQWGKDPLAEAGHAERQADLGAAVAMLQLL</sequence>
<dbReference type="EMBL" id="WIOL01000008">
    <property type="protein sequence ID" value="MQT18558.1"/>
    <property type="molecule type" value="Genomic_DNA"/>
</dbReference>
<dbReference type="Gene3D" id="1.10.3580.10">
    <property type="entry name" value="ATP12 ATPase"/>
    <property type="match status" value="1"/>
</dbReference>
<dbReference type="Gene3D" id="3.30.2180.10">
    <property type="entry name" value="ATP12-like"/>
    <property type="match status" value="1"/>
</dbReference>
<protein>
    <submittedName>
        <fullName evidence="4">ATPase</fullName>
    </submittedName>
</protein>
<reference evidence="4 5" key="1">
    <citation type="submission" date="2019-09" db="EMBL/GenBank/DDBJ databases">
        <title>Polymorphobacter sp. isolated from a lake in China.</title>
        <authorList>
            <person name="Liu Z."/>
        </authorList>
    </citation>
    <scope>NUCLEOTIDE SEQUENCE [LARGE SCALE GENOMIC DNA]</scope>
    <source>
        <strain evidence="4 5">D40P</strain>
    </source>
</reference>
<dbReference type="InterPro" id="IPR042272">
    <property type="entry name" value="ATP12_ATP_synth-F1-assembly_N"/>
</dbReference>
<dbReference type="InterPro" id="IPR011419">
    <property type="entry name" value="ATP12_ATP_synth-F1-assembly"/>
</dbReference>
<dbReference type="GO" id="GO:0043461">
    <property type="term" value="P:proton-transporting ATP synthase complex assembly"/>
    <property type="evidence" value="ECO:0007669"/>
    <property type="project" value="InterPro"/>
</dbReference>
<dbReference type="RefSeq" id="WP_152579034.1">
    <property type="nucleotide sequence ID" value="NZ_JAATJI010000001.1"/>
</dbReference>
<dbReference type="Proteomes" id="UP000481327">
    <property type="component" value="Unassembled WGS sequence"/>
</dbReference>
<dbReference type="InterPro" id="IPR023335">
    <property type="entry name" value="ATP12_ortho_dom_sf"/>
</dbReference>